<accession>A0A4U1C1A6</accession>
<keyword evidence="5" id="KW-1003">Cell membrane</keyword>
<keyword evidence="9 12" id="KW-1133">Transmembrane helix</keyword>
<feature type="transmembrane region" description="Helical" evidence="12">
    <location>
        <begin position="276"/>
        <end position="294"/>
    </location>
</feature>
<dbReference type="InterPro" id="IPR006036">
    <property type="entry name" value="K_uptake_TrkA"/>
</dbReference>
<dbReference type="PANTHER" id="PTHR46157">
    <property type="entry name" value="K(+) EFFLUX ANTIPORTER 3, CHLOROPLASTIC"/>
    <property type="match status" value="1"/>
</dbReference>
<keyword evidence="10" id="KW-0406">Ion transport</keyword>
<feature type="domain" description="RCK N-terminal" evidence="13">
    <location>
        <begin position="410"/>
        <end position="526"/>
    </location>
</feature>
<evidence type="ECO:0000256" key="1">
    <source>
        <dbReference type="ARBA" id="ARBA00004127"/>
    </source>
</evidence>
<name>A0A4U1C1A6_9SPHI</name>
<dbReference type="Pfam" id="PF02254">
    <property type="entry name" value="TrkA_N"/>
    <property type="match status" value="1"/>
</dbReference>
<dbReference type="Gene3D" id="1.20.1530.20">
    <property type="match status" value="1"/>
</dbReference>
<evidence type="ECO:0000313" key="15">
    <source>
        <dbReference type="Proteomes" id="UP000308181"/>
    </source>
</evidence>
<feature type="transmembrane region" description="Helical" evidence="12">
    <location>
        <begin position="192"/>
        <end position="211"/>
    </location>
</feature>
<feature type="transmembrane region" description="Helical" evidence="12">
    <location>
        <begin position="6"/>
        <end position="24"/>
    </location>
</feature>
<evidence type="ECO:0000256" key="2">
    <source>
        <dbReference type="ARBA" id="ARBA00005551"/>
    </source>
</evidence>
<feature type="transmembrane region" description="Helical" evidence="12">
    <location>
        <begin position="365"/>
        <end position="385"/>
    </location>
</feature>
<evidence type="ECO:0000256" key="11">
    <source>
        <dbReference type="ARBA" id="ARBA00023136"/>
    </source>
</evidence>
<dbReference type="InterPro" id="IPR038770">
    <property type="entry name" value="Na+/solute_symporter_sf"/>
</dbReference>
<feature type="transmembrane region" description="Helical" evidence="12">
    <location>
        <begin position="301"/>
        <end position="322"/>
    </location>
</feature>
<feature type="transmembrane region" description="Helical" evidence="12">
    <location>
        <begin position="31"/>
        <end position="51"/>
    </location>
</feature>
<evidence type="ECO:0000256" key="8">
    <source>
        <dbReference type="ARBA" id="ARBA00022958"/>
    </source>
</evidence>
<dbReference type="FunFam" id="3.40.50.720:FF:000036">
    <property type="entry name" value="Glutathione-regulated potassium-efflux system protein KefB"/>
    <property type="match status" value="1"/>
</dbReference>
<gene>
    <name evidence="14" type="ORF">FA046_06895</name>
</gene>
<dbReference type="InterPro" id="IPR004771">
    <property type="entry name" value="K/H_exchanger"/>
</dbReference>
<sequence>MEIKSFLFQAVVYLASAIIGVNIAKRLGLGVVLGYLLAGIVIGPFVLGFVGEEGKDLMHVAEFGVVMMLFVIGLELEPNLLWRMRKLILGLGALQVLITSLLIGSIAYSFGQTWQASIAIGSILALSSTAIVMQTLSEKSLLKTTAGKSAFAVLLAQDIAVIPLLALFPLIATTIPEMETGSLIHDFNGWQQTLIVLAAIAGIIVFGRYVIGPIFRWVSKTRQRELFMATALLMVFAIAELMVIVGLSPALGTFLAGVVLANSEYRHELESDIDPFKGLLLGLFFITVGATIDFKIIGSNIFTVISLVFGLMLLKAIVLFVLARFFGVKSDQKIIFAVSLSQMGEFAFVLFSFAGQYAIIDQALINLLISVVAISMALTPLVFLVNERVILPRFFTKEKQDRAADDIDEQHKVIIAGFGRYGNIVGRFLRANGVSATVLDNDSDRVDLLRKFGYKVYYGDASRFDLMKAAGAENAEIIIIAMDTPQQCLEMVSLVKKYFPHLKILSRAYDRNDSYDLMEAGVDHIYRETVDSSLRLGTDALKMLGFRAYKTHRAARTFLKHDEKSLLDLIKLRNDSSSYISVAKEKITELEDLILRDLKDEQILERDMGWDSKALRKAMAKEAND</sequence>
<dbReference type="PRINTS" id="PR00335">
    <property type="entry name" value="KUPTAKETRKA"/>
</dbReference>
<evidence type="ECO:0000256" key="3">
    <source>
        <dbReference type="ARBA" id="ARBA00022448"/>
    </source>
</evidence>
<evidence type="ECO:0000313" key="14">
    <source>
        <dbReference type="EMBL" id="TKB98835.1"/>
    </source>
</evidence>
<dbReference type="NCBIfam" id="TIGR00932">
    <property type="entry name" value="2a37"/>
    <property type="match status" value="1"/>
</dbReference>
<evidence type="ECO:0000256" key="12">
    <source>
        <dbReference type="SAM" id="Phobius"/>
    </source>
</evidence>
<keyword evidence="3" id="KW-0813">Transport</keyword>
<evidence type="ECO:0000256" key="6">
    <source>
        <dbReference type="ARBA" id="ARBA00022538"/>
    </source>
</evidence>
<feature type="transmembrane region" description="Helical" evidence="12">
    <location>
        <begin position="334"/>
        <end position="353"/>
    </location>
</feature>
<feature type="transmembrane region" description="Helical" evidence="12">
    <location>
        <begin position="57"/>
        <end position="76"/>
    </location>
</feature>
<evidence type="ECO:0000256" key="9">
    <source>
        <dbReference type="ARBA" id="ARBA00022989"/>
    </source>
</evidence>
<proteinExistence type="inferred from homology"/>
<dbReference type="RefSeq" id="WP_136825649.1">
    <property type="nucleotide sequence ID" value="NZ_SWBP01000002.1"/>
</dbReference>
<feature type="transmembrane region" description="Helical" evidence="12">
    <location>
        <begin position="149"/>
        <end position="172"/>
    </location>
</feature>
<dbReference type="Proteomes" id="UP000308181">
    <property type="component" value="Unassembled WGS sequence"/>
</dbReference>
<comment type="similarity">
    <text evidence="2">Belongs to the monovalent cation:proton antiporter 2 (CPA2) transporter (TC 2.A.37) family.</text>
</comment>
<dbReference type="GO" id="GO:0015297">
    <property type="term" value="F:antiporter activity"/>
    <property type="evidence" value="ECO:0007669"/>
    <property type="project" value="UniProtKB-KW"/>
</dbReference>
<dbReference type="InterPro" id="IPR006153">
    <property type="entry name" value="Cation/H_exchanger_TM"/>
</dbReference>
<dbReference type="Pfam" id="PF00999">
    <property type="entry name" value="Na_H_Exchanger"/>
    <property type="match status" value="1"/>
</dbReference>
<dbReference type="InterPro" id="IPR003148">
    <property type="entry name" value="RCK_N"/>
</dbReference>
<reference evidence="14 15" key="1">
    <citation type="submission" date="2019-04" db="EMBL/GenBank/DDBJ databases">
        <title>Pedobacter sp. AR-3-17 sp. nov., isolated from Arctic soil.</title>
        <authorList>
            <person name="Dahal R.H."/>
            <person name="Kim D.-U."/>
        </authorList>
    </citation>
    <scope>NUCLEOTIDE SEQUENCE [LARGE SCALE GENOMIC DNA]</scope>
    <source>
        <strain evidence="14 15">AR-3-17</strain>
    </source>
</reference>
<protein>
    <submittedName>
        <fullName evidence="14">Potassium transporter</fullName>
    </submittedName>
</protein>
<evidence type="ECO:0000256" key="4">
    <source>
        <dbReference type="ARBA" id="ARBA00022449"/>
    </source>
</evidence>
<dbReference type="OrthoDB" id="9781411at2"/>
<evidence type="ECO:0000256" key="7">
    <source>
        <dbReference type="ARBA" id="ARBA00022692"/>
    </source>
</evidence>
<dbReference type="GO" id="GO:1902600">
    <property type="term" value="P:proton transmembrane transport"/>
    <property type="evidence" value="ECO:0007669"/>
    <property type="project" value="InterPro"/>
</dbReference>
<feature type="transmembrane region" description="Helical" evidence="12">
    <location>
        <begin position="232"/>
        <end position="256"/>
    </location>
</feature>
<dbReference type="GO" id="GO:0015079">
    <property type="term" value="F:potassium ion transmembrane transporter activity"/>
    <property type="evidence" value="ECO:0007669"/>
    <property type="project" value="InterPro"/>
</dbReference>
<dbReference type="GO" id="GO:0012505">
    <property type="term" value="C:endomembrane system"/>
    <property type="evidence" value="ECO:0007669"/>
    <property type="project" value="UniProtKB-SubCell"/>
</dbReference>
<feature type="transmembrane region" description="Helical" evidence="12">
    <location>
        <begin position="116"/>
        <end position="137"/>
    </location>
</feature>
<feature type="transmembrane region" description="Helical" evidence="12">
    <location>
        <begin position="88"/>
        <end position="110"/>
    </location>
</feature>
<keyword evidence="8" id="KW-0630">Potassium</keyword>
<dbReference type="GO" id="GO:0005886">
    <property type="term" value="C:plasma membrane"/>
    <property type="evidence" value="ECO:0007669"/>
    <property type="project" value="InterPro"/>
</dbReference>
<dbReference type="Gene3D" id="3.40.50.720">
    <property type="entry name" value="NAD(P)-binding Rossmann-like Domain"/>
    <property type="match status" value="1"/>
</dbReference>
<keyword evidence="4" id="KW-0050">Antiport</keyword>
<dbReference type="PANTHER" id="PTHR46157:SF4">
    <property type="entry name" value="K(+) EFFLUX ANTIPORTER 3, CHLOROPLASTIC"/>
    <property type="match status" value="1"/>
</dbReference>
<evidence type="ECO:0000256" key="10">
    <source>
        <dbReference type="ARBA" id="ARBA00023065"/>
    </source>
</evidence>
<keyword evidence="15" id="KW-1185">Reference proteome</keyword>
<dbReference type="PROSITE" id="PS51201">
    <property type="entry name" value="RCK_N"/>
    <property type="match status" value="1"/>
</dbReference>
<evidence type="ECO:0000256" key="5">
    <source>
        <dbReference type="ARBA" id="ARBA00022475"/>
    </source>
</evidence>
<comment type="subcellular location">
    <subcellularLocation>
        <location evidence="1">Endomembrane system</location>
        <topology evidence="1">Multi-pass membrane protein</topology>
    </subcellularLocation>
</comment>
<comment type="caution">
    <text evidence="14">The sequence shown here is derived from an EMBL/GenBank/DDBJ whole genome shotgun (WGS) entry which is preliminary data.</text>
</comment>
<keyword evidence="6" id="KW-0633">Potassium transport</keyword>
<keyword evidence="11 12" id="KW-0472">Membrane</keyword>
<organism evidence="14 15">
    <name type="scientific">Pedobacter cryophilus</name>
    <dbReference type="NCBI Taxonomy" id="2571271"/>
    <lineage>
        <taxon>Bacteria</taxon>
        <taxon>Pseudomonadati</taxon>
        <taxon>Bacteroidota</taxon>
        <taxon>Sphingobacteriia</taxon>
        <taxon>Sphingobacteriales</taxon>
        <taxon>Sphingobacteriaceae</taxon>
        <taxon>Pedobacter</taxon>
    </lineage>
</organism>
<evidence type="ECO:0000259" key="13">
    <source>
        <dbReference type="PROSITE" id="PS51201"/>
    </source>
</evidence>
<dbReference type="InterPro" id="IPR036291">
    <property type="entry name" value="NAD(P)-bd_dom_sf"/>
</dbReference>
<keyword evidence="7 12" id="KW-0812">Transmembrane</keyword>
<dbReference type="AlphaFoldDB" id="A0A4U1C1A6"/>
<dbReference type="SUPFAM" id="SSF51735">
    <property type="entry name" value="NAD(P)-binding Rossmann-fold domains"/>
    <property type="match status" value="1"/>
</dbReference>
<dbReference type="EMBL" id="SWBP01000002">
    <property type="protein sequence ID" value="TKB98835.1"/>
    <property type="molecule type" value="Genomic_DNA"/>
</dbReference>